<dbReference type="RefSeq" id="WP_145234793.1">
    <property type="nucleotide sequence ID" value="NZ_CP036273.1"/>
</dbReference>
<evidence type="ECO:0000313" key="2">
    <source>
        <dbReference type="EMBL" id="QDU19073.1"/>
    </source>
</evidence>
<reference evidence="2 3" key="1">
    <citation type="submission" date="2019-02" db="EMBL/GenBank/DDBJ databases">
        <title>Deep-cultivation of Planctomycetes and their phenomic and genomic characterization uncovers novel biology.</title>
        <authorList>
            <person name="Wiegand S."/>
            <person name="Jogler M."/>
            <person name="Boedeker C."/>
            <person name="Pinto D."/>
            <person name="Vollmers J."/>
            <person name="Rivas-Marin E."/>
            <person name="Kohn T."/>
            <person name="Peeters S.H."/>
            <person name="Heuer A."/>
            <person name="Rast P."/>
            <person name="Oberbeckmann S."/>
            <person name="Bunk B."/>
            <person name="Jeske O."/>
            <person name="Meyerdierks A."/>
            <person name="Storesund J.E."/>
            <person name="Kallscheuer N."/>
            <person name="Luecker S."/>
            <person name="Lage O.M."/>
            <person name="Pohl T."/>
            <person name="Merkel B.J."/>
            <person name="Hornburger P."/>
            <person name="Mueller R.-W."/>
            <person name="Bruemmer F."/>
            <person name="Labrenz M."/>
            <person name="Spormann A.M."/>
            <person name="Op den Camp H."/>
            <person name="Overmann J."/>
            <person name="Amann R."/>
            <person name="Jetten M.S.M."/>
            <person name="Mascher T."/>
            <person name="Medema M.H."/>
            <person name="Devos D.P."/>
            <person name="Kaster A.-K."/>
            <person name="Ovreas L."/>
            <person name="Rohde M."/>
            <person name="Galperin M.Y."/>
            <person name="Jogler C."/>
        </authorList>
    </citation>
    <scope>NUCLEOTIDE SEQUENCE [LARGE SCALE GENOMIC DNA]</scope>
    <source>
        <strain evidence="2 3">ETA_A1</strain>
    </source>
</reference>
<name>A0A517XNJ2_9BACT</name>
<dbReference type="KEGG" id="uli:ETAA1_09760"/>
<feature type="chain" id="PRO_5021856587" evidence="1">
    <location>
        <begin position="23"/>
        <end position="101"/>
    </location>
</feature>
<keyword evidence="3" id="KW-1185">Reference proteome</keyword>
<gene>
    <name evidence="2" type="ORF">ETAA1_09760</name>
</gene>
<evidence type="ECO:0000256" key="1">
    <source>
        <dbReference type="SAM" id="SignalP"/>
    </source>
</evidence>
<proteinExistence type="predicted"/>
<keyword evidence="1" id="KW-0732">Signal</keyword>
<organism evidence="2 3">
    <name type="scientific">Urbifossiella limnaea</name>
    <dbReference type="NCBI Taxonomy" id="2528023"/>
    <lineage>
        <taxon>Bacteria</taxon>
        <taxon>Pseudomonadati</taxon>
        <taxon>Planctomycetota</taxon>
        <taxon>Planctomycetia</taxon>
        <taxon>Gemmatales</taxon>
        <taxon>Gemmataceae</taxon>
        <taxon>Urbifossiella</taxon>
    </lineage>
</organism>
<protein>
    <submittedName>
        <fullName evidence="2">Uncharacterized protein</fullName>
    </submittedName>
</protein>
<dbReference type="AlphaFoldDB" id="A0A517XNJ2"/>
<evidence type="ECO:0000313" key="3">
    <source>
        <dbReference type="Proteomes" id="UP000319576"/>
    </source>
</evidence>
<dbReference type="Proteomes" id="UP000319576">
    <property type="component" value="Chromosome"/>
</dbReference>
<accession>A0A517XNJ2</accession>
<sequence length="101" mass="10752" precursor="true">MKLSILAAAVAAVGIGAGSAAAQPAVLVPHRNHYHVVPAYPSYPAYGYRSYSPGLSFNLNFGSPRVYSPGFGYGGYQSGYRYGGFTPGWGGGHYHNGHYHR</sequence>
<dbReference type="EMBL" id="CP036273">
    <property type="protein sequence ID" value="QDU19073.1"/>
    <property type="molecule type" value="Genomic_DNA"/>
</dbReference>
<feature type="signal peptide" evidence="1">
    <location>
        <begin position="1"/>
        <end position="22"/>
    </location>
</feature>